<gene>
    <name evidence="1" type="ORF">C1752_07855</name>
</gene>
<keyword evidence="2" id="KW-1185">Reference proteome</keyword>
<dbReference type="AlphaFoldDB" id="A0A2W1JQD0"/>
<dbReference type="EMBL" id="PQWO01000021">
    <property type="protein sequence ID" value="PZD71127.1"/>
    <property type="molecule type" value="Genomic_DNA"/>
</dbReference>
<proteinExistence type="predicted"/>
<accession>A0A2W1JQD0</accession>
<organism evidence="1 2">
    <name type="scientific">Acaryochloris thomasi RCC1774</name>
    <dbReference type="NCBI Taxonomy" id="1764569"/>
    <lineage>
        <taxon>Bacteria</taxon>
        <taxon>Bacillati</taxon>
        <taxon>Cyanobacteriota</taxon>
        <taxon>Cyanophyceae</taxon>
        <taxon>Acaryochloridales</taxon>
        <taxon>Acaryochloridaceae</taxon>
        <taxon>Acaryochloris</taxon>
        <taxon>Acaryochloris thomasi</taxon>
    </lineage>
</organism>
<dbReference type="Proteomes" id="UP000248857">
    <property type="component" value="Unassembled WGS sequence"/>
</dbReference>
<sequence length="297" mass="34055">MESPSFSLKLINIFIGLFYGVKNKFLKEYSSEIVRLGYKFIEVEPKFYSSLSNNSVNPEAISHSYTSHQTLQVEWTEENRPSERKQQQIRKYLNVQPEDISDIVSDSSVCINTWLIVAEQSRANFSDYLKEHNEDDLSKLSLCSFASNDNGNNIDFVLGSFQDDGFLKVIKEGISLKRISYDYVKYDFNNLQSIEIIERVIGQILQYQVQGNLEFSVEALAAGSFGFWDFLSMEKRSSIRKRVNEIVKEFSKKNPKLIARAIENPPVWRITSSALSLGNQSAKFIELKMGEQSEVDS</sequence>
<evidence type="ECO:0000313" key="2">
    <source>
        <dbReference type="Proteomes" id="UP000248857"/>
    </source>
</evidence>
<comment type="caution">
    <text evidence="1">The sequence shown here is derived from an EMBL/GenBank/DDBJ whole genome shotgun (WGS) entry which is preliminary data.</text>
</comment>
<evidence type="ECO:0000313" key="1">
    <source>
        <dbReference type="EMBL" id="PZD71127.1"/>
    </source>
</evidence>
<name>A0A2W1JQD0_9CYAN</name>
<dbReference type="RefSeq" id="WP_146242403.1">
    <property type="nucleotide sequence ID" value="NZ_CAWNWM010000021.1"/>
</dbReference>
<reference evidence="1 2" key="1">
    <citation type="journal article" date="2018" name="Sci. Rep.">
        <title>A novel species of the marine cyanobacterium Acaryochloris with a unique pigment content and lifestyle.</title>
        <authorList>
            <person name="Partensky F."/>
            <person name="Six C."/>
            <person name="Ratin M."/>
            <person name="Garczarek L."/>
            <person name="Vaulot D."/>
            <person name="Probert I."/>
            <person name="Calteau A."/>
            <person name="Gourvil P."/>
            <person name="Marie D."/>
            <person name="Grebert T."/>
            <person name="Bouchier C."/>
            <person name="Le Panse S."/>
            <person name="Gachenot M."/>
            <person name="Rodriguez F."/>
            <person name="Garrido J.L."/>
        </authorList>
    </citation>
    <scope>NUCLEOTIDE SEQUENCE [LARGE SCALE GENOMIC DNA]</scope>
    <source>
        <strain evidence="1 2">RCC1774</strain>
    </source>
</reference>
<protein>
    <submittedName>
        <fullName evidence="1">Uncharacterized protein</fullName>
    </submittedName>
</protein>